<dbReference type="InterPro" id="IPR001245">
    <property type="entry name" value="Ser-Thr/Tyr_kinase_cat_dom"/>
</dbReference>
<dbReference type="GO" id="GO:0005524">
    <property type="term" value="F:ATP binding"/>
    <property type="evidence" value="ECO:0007669"/>
    <property type="project" value="UniProtKB-KW"/>
</dbReference>
<dbReference type="PROSITE" id="PS00108">
    <property type="entry name" value="PROTEIN_KINASE_ST"/>
    <property type="match status" value="2"/>
</dbReference>
<dbReference type="InterPro" id="IPR008271">
    <property type="entry name" value="Ser/Thr_kinase_AS"/>
</dbReference>
<dbReference type="Proteomes" id="UP000736335">
    <property type="component" value="Unassembled WGS sequence"/>
</dbReference>
<evidence type="ECO:0000259" key="6">
    <source>
        <dbReference type="PROSITE" id="PS50011"/>
    </source>
</evidence>
<dbReference type="SMART" id="SM00220">
    <property type="entry name" value="S_TKc"/>
    <property type="match status" value="2"/>
</dbReference>
<evidence type="ECO:0000313" key="8">
    <source>
        <dbReference type="Proteomes" id="UP000736335"/>
    </source>
</evidence>
<dbReference type="Pfam" id="PF07714">
    <property type="entry name" value="PK_Tyr_Ser-Thr"/>
    <property type="match status" value="2"/>
</dbReference>
<dbReference type="EMBL" id="WIUZ02000002">
    <property type="protein sequence ID" value="KAF9790630.1"/>
    <property type="molecule type" value="Genomic_DNA"/>
</dbReference>
<organism evidence="7 8">
    <name type="scientific">Thelephora terrestris</name>
    <dbReference type="NCBI Taxonomy" id="56493"/>
    <lineage>
        <taxon>Eukaryota</taxon>
        <taxon>Fungi</taxon>
        <taxon>Dikarya</taxon>
        <taxon>Basidiomycota</taxon>
        <taxon>Agaricomycotina</taxon>
        <taxon>Agaricomycetes</taxon>
        <taxon>Thelephorales</taxon>
        <taxon>Thelephoraceae</taxon>
        <taxon>Thelephora</taxon>
    </lineage>
</organism>
<evidence type="ECO:0000256" key="2">
    <source>
        <dbReference type="ARBA" id="ARBA00022741"/>
    </source>
</evidence>
<proteinExistence type="predicted"/>
<keyword evidence="1" id="KW-0808">Transferase</keyword>
<evidence type="ECO:0000256" key="5">
    <source>
        <dbReference type="SAM" id="MobiDB-lite"/>
    </source>
</evidence>
<evidence type="ECO:0000256" key="1">
    <source>
        <dbReference type="ARBA" id="ARBA00022679"/>
    </source>
</evidence>
<dbReference type="PROSITE" id="PS50011">
    <property type="entry name" value="PROTEIN_KINASE_DOM"/>
    <property type="match status" value="2"/>
</dbReference>
<dbReference type="PANTHER" id="PTHR44329">
    <property type="entry name" value="SERINE/THREONINE-PROTEIN KINASE TNNI3K-RELATED"/>
    <property type="match status" value="1"/>
</dbReference>
<evidence type="ECO:0000313" key="7">
    <source>
        <dbReference type="EMBL" id="KAF9790630.1"/>
    </source>
</evidence>
<feature type="domain" description="Protein kinase" evidence="6">
    <location>
        <begin position="464"/>
        <end position="741"/>
    </location>
</feature>
<gene>
    <name evidence="7" type="ORF">BJ322DRAFT_1118250</name>
</gene>
<dbReference type="Gene3D" id="1.10.510.10">
    <property type="entry name" value="Transferase(Phosphotransferase) domain 1"/>
    <property type="match status" value="2"/>
</dbReference>
<name>A0A9P6HMQ8_9AGAM</name>
<dbReference type="InterPro" id="IPR000719">
    <property type="entry name" value="Prot_kinase_dom"/>
</dbReference>
<keyword evidence="8" id="KW-1185">Reference proteome</keyword>
<dbReference type="OrthoDB" id="4062651at2759"/>
<feature type="region of interest" description="Disordered" evidence="5">
    <location>
        <begin position="736"/>
        <end position="762"/>
    </location>
</feature>
<protein>
    <submittedName>
        <fullName evidence="7">Kinase-like domain-containing protein</fullName>
    </submittedName>
</protein>
<dbReference type="AlphaFoldDB" id="A0A9P6HMQ8"/>
<keyword evidence="4" id="KW-0067">ATP-binding</keyword>
<dbReference type="SUPFAM" id="SSF56112">
    <property type="entry name" value="Protein kinase-like (PK-like)"/>
    <property type="match status" value="2"/>
</dbReference>
<feature type="domain" description="Protein kinase" evidence="6">
    <location>
        <begin position="152"/>
        <end position="416"/>
    </location>
</feature>
<dbReference type="PANTHER" id="PTHR44329:SF288">
    <property type="entry name" value="MITOGEN-ACTIVATED PROTEIN KINASE KINASE KINASE 20"/>
    <property type="match status" value="1"/>
</dbReference>
<keyword evidence="2" id="KW-0547">Nucleotide-binding</keyword>
<evidence type="ECO:0000256" key="3">
    <source>
        <dbReference type="ARBA" id="ARBA00022777"/>
    </source>
</evidence>
<keyword evidence="3 7" id="KW-0418">Kinase</keyword>
<reference evidence="7" key="2">
    <citation type="submission" date="2020-11" db="EMBL/GenBank/DDBJ databases">
        <authorList>
            <consortium name="DOE Joint Genome Institute"/>
            <person name="Kuo A."/>
            <person name="Miyauchi S."/>
            <person name="Kiss E."/>
            <person name="Drula E."/>
            <person name="Kohler A."/>
            <person name="Sanchez-Garcia M."/>
            <person name="Andreopoulos B."/>
            <person name="Barry K.W."/>
            <person name="Bonito G."/>
            <person name="Buee M."/>
            <person name="Carver A."/>
            <person name="Chen C."/>
            <person name="Cichocki N."/>
            <person name="Clum A."/>
            <person name="Culley D."/>
            <person name="Crous P.W."/>
            <person name="Fauchery L."/>
            <person name="Girlanda M."/>
            <person name="Hayes R."/>
            <person name="Keri Z."/>
            <person name="Labutti K."/>
            <person name="Lipzen A."/>
            <person name="Lombard V."/>
            <person name="Magnuson J."/>
            <person name="Maillard F."/>
            <person name="Morin E."/>
            <person name="Murat C."/>
            <person name="Nolan M."/>
            <person name="Ohm R."/>
            <person name="Pangilinan J."/>
            <person name="Pereira M."/>
            <person name="Perotto S."/>
            <person name="Peter M."/>
            <person name="Riley R."/>
            <person name="Sitrit Y."/>
            <person name="Stielow B."/>
            <person name="Szollosi G."/>
            <person name="Zifcakova L."/>
            <person name="Stursova M."/>
            <person name="Spatafora J.W."/>
            <person name="Tedersoo L."/>
            <person name="Vaario L.-M."/>
            <person name="Yamada A."/>
            <person name="Yan M."/>
            <person name="Wang P."/>
            <person name="Xu J."/>
            <person name="Bruns T."/>
            <person name="Baldrian P."/>
            <person name="Vilgalys R."/>
            <person name="Henrissat B."/>
            <person name="Grigoriev I.V."/>
            <person name="Hibbett D."/>
            <person name="Nagy L.G."/>
            <person name="Martin F.M."/>
        </authorList>
    </citation>
    <scope>NUCLEOTIDE SEQUENCE</scope>
    <source>
        <strain evidence="7">UH-Tt-Lm1</strain>
    </source>
</reference>
<comment type="caution">
    <text evidence="7">The sequence shown here is derived from an EMBL/GenBank/DDBJ whole genome shotgun (WGS) entry which is preliminary data.</text>
</comment>
<dbReference type="GO" id="GO:0004674">
    <property type="term" value="F:protein serine/threonine kinase activity"/>
    <property type="evidence" value="ECO:0007669"/>
    <property type="project" value="TreeGrafter"/>
</dbReference>
<evidence type="ECO:0000256" key="4">
    <source>
        <dbReference type="ARBA" id="ARBA00022840"/>
    </source>
</evidence>
<dbReference type="InterPro" id="IPR011009">
    <property type="entry name" value="Kinase-like_dom_sf"/>
</dbReference>
<sequence>MQTIEQTLYRKAATTRTGYNKETVAFNVPIPLFFDDDLFAIERGPRLTPDEPHDSAAPSASEKACGRLTGRAFAIHELPSLIDAMLSSKDMDGTIRRLSWDGTQAFVDVIDEALDRLDLPLSTKSKCLKLLHRTCGNYAILPGALKIPVLYDRTSNPLYSGGNSDVWKGEYCGRDVAVKVIRMYSNSDLRKVVGRFCKEVVLWRFLRHPNILPLLGVLMSDTRFAMVSHWMPNGNINEHVKAHPGLDRLELLTGVAGGLNYLHSIGMVHGDLKGSNVLIDEAGGARLADFGLLTIISDAANHLSSSTYTQGGTVRWMSPELIYPEEFGFKNSRPTKSSDCYALGMVIYETISGNPPFYECTDSHVALKVVAGEHPPRGVMFTQTLWKILESCWASRPNDRPNIEDILRRLENHCEVPESLHNPPGIGTWAGDTTAIGSTSVAPPLTHGIKPLFDLVSSVSRPPNPRSDCISGGTYLSILPGFPGDRFSPKFGLILILTILSVGLHLRTGSPDPAPQRFCKEVVMWKFLRHPNIVPIIGVLMLEFKFAMVSEWMANGIINEYIKAHPEVNRLGLLEGVARGLIYLHDIGLIHGDLKGSNILIDEAGQARLVDFGLMKIISDPVNNLPTSSNSQEGTLRWMSPELAYPDQYGLKKSSPTKSSDCYAFGMVIYEVIGGNPPFHEHRKPAVYLKLSRREHPSRGTSFTDSQWEVLGLCWASDPTHRPSIEVVLHRLQSAQTLPQLPSGQGGEVEKDGDESDSDRSAICDRLVEDYVKQSVQS</sequence>
<reference evidence="7" key="1">
    <citation type="journal article" date="2020" name="Nat. Commun.">
        <title>Large-scale genome sequencing of mycorrhizal fungi provides insights into the early evolution of symbiotic traits.</title>
        <authorList>
            <person name="Miyauchi S."/>
            <person name="Kiss E."/>
            <person name="Kuo A."/>
            <person name="Drula E."/>
            <person name="Kohler A."/>
            <person name="Sanchez-Garcia M."/>
            <person name="Morin E."/>
            <person name="Andreopoulos B."/>
            <person name="Barry K.W."/>
            <person name="Bonito G."/>
            <person name="Buee M."/>
            <person name="Carver A."/>
            <person name="Chen C."/>
            <person name="Cichocki N."/>
            <person name="Clum A."/>
            <person name="Culley D."/>
            <person name="Crous P.W."/>
            <person name="Fauchery L."/>
            <person name="Girlanda M."/>
            <person name="Hayes R.D."/>
            <person name="Keri Z."/>
            <person name="LaButti K."/>
            <person name="Lipzen A."/>
            <person name="Lombard V."/>
            <person name="Magnuson J."/>
            <person name="Maillard F."/>
            <person name="Murat C."/>
            <person name="Nolan M."/>
            <person name="Ohm R.A."/>
            <person name="Pangilinan J."/>
            <person name="Pereira M.F."/>
            <person name="Perotto S."/>
            <person name="Peter M."/>
            <person name="Pfister S."/>
            <person name="Riley R."/>
            <person name="Sitrit Y."/>
            <person name="Stielow J.B."/>
            <person name="Szollosi G."/>
            <person name="Zifcakova L."/>
            <person name="Stursova M."/>
            <person name="Spatafora J.W."/>
            <person name="Tedersoo L."/>
            <person name="Vaario L.M."/>
            <person name="Yamada A."/>
            <person name="Yan M."/>
            <person name="Wang P."/>
            <person name="Xu J."/>
            <person name="Bruns T."/>
            <person name="Baldrian P."/>
            <person name="Vilgalys R."/>
            <person name="Dunand C."/>
            <person name="Henrissat B."/>
            <person name="Grigoriev I.V."/>
            <person name="Hibbett D."/>
            <person name="Nagy L.G."/>
            <person name="Martin F.M."/>
        </authorList>
    </citation>
    <scope>NUCLEOTIDE SEQUENCE</scope>
    <source>
        <strain evidence="7">UH-Tt-Lm1</strain>
    </source>
</reference>
<dbReference type="InterPro" id="IPR051681">
    <property type="entry name" value="Ser/Thr_Kinases-Pseudokinases"/>
</dbReference>
<accession>A0A9P6HMQ8</accession>